<comment type="caution">
    <text evidence="1">The sequence shown here is derived from an EMBL/GenBank/DDBJ whole genome shotgun (WGS) entry which is preliminary data.</text>
</comment>
<dbReference type="EMBL" id="PSYR01000002">
    <property type="protein sequence ID" value="RCN56280.1"/>
    <property type="molecule type" value="Genomic_DNA"/>
</dbReference>
<gene>
    <name evidence="1" type="ORF">C4900_10585</name>
</gene>
<dbReference type="STRING" id="163359.A9R16_13925"/>
<dbReference type="OrthoDB" id="9791579at2"/>
<keyword evidence="2" id="KW-1185">Reference proteome</keyword>
<dbReference type="Proteomes" id="UP000253250">
    <property type="component" value="Unassembled WGS sequence"/>
</dbReference>
<dbReference type="PROSITE" id="PS51257">
    <property type="entry name" value="PROKAR_LIPOPROTEIN"/>
    <property type="match status" value="1"/>
</dbReference>
<name>A0A1C2G0E3_9GAMM</name>
<sequence length="173" mass="18174">MTLIKRVFGITTGILLSGCASTALQASRAPRLAHSAAIAVAPFANYTTTPGAGSRAASMTASLLLAHGLAHASTMTVDHHNRLPLGLEPDPATLLRKARTMGDRYVVEGAVQEWRYTIGLDGQPAVAVTMDLVNVKSGRIVWTATASRSGGPRESVGVLAEDTLNAMIRRLLS</sequence>
<dbReference type="Gene3D" id="3.40.50.10610">
    <property type="entry name" value="ABC-type transport auxiliary lipoprotein component"/>
    <property type="match status" value="1"/>
</dbReference>
<dbReference type="Pfam" id="PF13036">
    <property type="entry name" value="LpoB"/>
    <property type="match status" value="1"/>
</dbReference>
<dbReference type="RefSeq" id="WP_065971162.1">
    <property type="nucleotide sequence ID" value="NZ_CP080624.1"/>
</dbReference>
<dbReference type="AlphaFoldDB" id="A0A1C2G0E3"/>
<accession>A0A1C2G0E3</accession>
<evidence type="ECO:0000313" key="2">
    <source>
        <dbReference type="Proteomes" id="UP000253250"/>
    </source>
</evidence>
<proteinExistence type="predicted"/>
<dbReference type="InterPro" id="IPR014094">
    <property type="entry name" value="LpoB"/>
</dbReference>
<reference evidence="1 2" key="1">
    <citation type="submission" date="2018-02" db="EMBL/GenBank/DDBJ databases">
        <title>Insights into the biology of acidophilic members of the Acidiferrobacteraceae family derived from comparative genomic analyses.</title>
        <authorList>
            <person name="Issotta F."/>
            <person name="Thyssen C."/>
            <person name="Mena C."/>
            <person name="Moya A."/>
            <person name="Bellenberg S."/>
            <person name="Sproer C."/>
            <person name="Covarrubias P.C."/>
            <person name="Sand W."/>
            <person name="Quatrini R."/>
            <person name="Vera M."/>
        </authorList>
    </citation>
    <scope>NUCLEOTIDE SEQUENCE [LARGE SCALE GENOMIC DNA]</scope>
    <source>
        <strain evidence="2">m-1</strain>
    </source>
</reference>
<evidence type="ECO:0000313" key="1">
    <source>
        <dbReference type="EMBL" id="RCN56280.1"/>
    </source>
</evidence>
<organism evidence="1 2">
    <name type="scientific">Acidiferrobacter thiooxydans</name>
    <dbReference type="NCBI Taxonomy" id="163359"/>
    <lineage>
        <taxon>Bacteria</taxon>
        <taxon>Pseudomonadati</taxon>
        <taxon>Pseudomonadota</taxon>
        <taxon>Gammaproteobacteria</taxon>
        <taxon>Acidiferrobacterales</taxon>
        <taxon>Acidiferrobacteraceae</taxon>
        <taxon>Acidiferrobacter</taxon>
    </lineage>
</organism>
<protein>
    <submittedName>
        <fullName evidence="1">Penicillin-binding protein activator LpoB</fullName>
    </submittedName>
</protein>